<organism evidence="5 6">
    <name type="scientific">Paspalum notatum var. saurae</name>
    <dbReference type="NCBI Taxonomy" id="547442"/>
    <lineage>
        <taxon>Eukaryota</taxon>
        <taxon>Viridiplantae</taxon>
        <taxon>Streptophyta</taxon>
        <taxon>Embryophyta</taxon>
        <taxon>Tracheophyta</taxon>
        <taxon>Spermatophyta</taxon>
        <taxon>Magnoliopsida</taxon>
        <taxon>Liliopsida</taxon>
        <taxon>Poales</taxon>
        <taxon>Poaceae</taxon>
        <taxon>PACMAD clade</taxon>
        <taxon>Panicoideae</taxon>
        <taxon>Andropogonodae</taxon>
        <taxon>Paspaleae</taxon>
        <taxon>Paspalinae</taxon>
        <taxon>Paspalum</taxon>
    </lineage>
</organism>
<dbReference type="SUPFAM" id="SSF101148">
    <property type="entry name" value="Plant invertase/pectin methylesterase inhibitor"/>
    <property type="match status" value="1"/>
</dbReference>
<evidence type="ECO:0000256" key="3">
    <source>
        <dbReference type="ARBA" id="ARBA00038471"/>
    </source>
</evidence>
<dbReference type="PANTHER" id="PTHR35357:SF23">
    <property type="entry name" value="PECTINESTERASE INHIBITOR DOMAIN-CONTAINING PROTEIN"/>
    <property type="match status" value="1"/>
</dbReference>
<evidence type="ECO:0000313" key="5">
    <source>
        <dbReference type="EMBL" id="WVZ78276.1"/>
    </source>
</evidence>
<keyword evidence="6" id="KW-1185">Reference proteome</keyword>
<evidence type="ECO:0000313" key="6">
    <source>
        <dbReference type="Proteomes" id="UP001341281"/>
    </source>
</evidence>
<dbReference type="GO" id="GO:0005576">
    <property type="term" value="C:extracellular region"/>
    <property type="evidence" value="ECO:0007669"/>
    <property type="project" value="UniProtKB-ARBA"/>
</dbReference>
<dbReference type="SMART" id="SM00856">
    <property type="entry name" value="PMEI"/>
    <property type="match status" value="1"/>
</dbReference>
<feature type="domain" description="Pectinesterase inhibitor" evidence="4">
    <location>
        <begin position="7"/>
        <end position="158"/>
    </location>
</feature>
<dbReference type="EMBL" id="CP144749">
    <property type="protein sequence ID" value="WVZ78276.1"/>
    <property type="molecule type" value="Genomic_DNA"/>
</dbReference>
<dbReference type="InterPro" id="IPR006501">
    <property type="entry name" value="Pectinesterase_inhib_dom"/>
</dbReference>
<dbReference type="Proteomes" id="UP001341281">
    <property type="component" value="Chromosome 05"/>
</dbReference>
<dbReference type="AlphaFoldDB" id="A0AAQ3WYK6"/>
<dbReference type="GO" id="GO:0004857">
    <property type="term" value="F:enzyme inhibitor activity"/>
    <property type="evidence" value="ECO:0007669"/>
    <property type="project" value="InterPro"/>
</dbReference>
<dbReference type="PANTHER" id="PTHR35357">
    <property type="entry name" value="OS02G0537100 PROTEIN"/>
    <property type="match status" value="1"/>
</dbReference>
<keyword evidence="2" id="KW-1015">Disulfide bond</keyword>
<sequence length="162" mass="17550">MDSTTTSSSDMVADTCERCSRSDPQVNYTLCVSSLSADPESSQADLHGLALISARLVRSGAVVMEDQMTELSRRERPWSPRRSCLEACMGVYHNSLYDVDSSIGAVEEGRYGDAKTSMSAAVDAPVTCDDEFHEQGLEPALKAESHNQFQQAVISPAIISLL</sequence>
<keyword evidence="1" id="KW-0732">Signal</keyword>
<dbReference type="Gene3D" id="1.20.140.40">
    <property type="entry name" value="Invertase/pectin methylesterase inhibitor family protein"/>
    <property type="match status" value="1"/>
</dbReference>
<name>A0AAQ3WYK6_PASNO</name>
<dbReference type="Pfam" id="PF04043">
    <property type="entry name" value="PMEI"/>
    <property type="match status" value="1"/>
</dbReference>
<reference evidence="5 6" key="1">
    <citation type="submission" date="2024-02" db="EMBL/GenBank/DDBJ databases">
        <title>High-quality chromosome-scale genome assembly of Pensacola bahiagrass (Paspalum notatum Flugge var. saurae).</title>
        <authorList>
            <person name="Vega J.M."/>
            <person name="Podio M."/>
            <person name="Orjuela J."/>
            <person name="Siena L.A."/>
            <person name="Pessino S.C."/>
            <person name="Combes M.C."/>
            <person name="Mariac C."/>
            <person name="Albertini E."/>
            <person name="Pupilli F."/>
            <person name="Ortiz J.P.A."/>
            <person name="Leblanc O."/>
        </authorList>
    </citation>
    <scope>NUCLEOTIDE SEQUENCE [LARGE SCALE GENOMIC DNA]</scope>
    <source>
        <strain evidence="5">R1</strain>
        <tissue evidence="5">Leaf</tissue>
    </source>
</reference>
<protein>
    <recommendedName>
        <fullName evidence="4">Pectinesterase inhibitor domain-containing protein</fullName>
    </recommendedName>
</protein>
<evidence type="ECO:0000259" key="4">
    <source>
        <dbReference type="SMART" id="SM00856"/>
    </source>
</evidence>
<comment type="similarity">
    <text evidence="3">Belongs to the PMEI family.</text>
</comment>
<gene>
    <name evidence="5" type="ORF">U9M48_026017</name>
</gene>
<evidence type="ECO:0000256" key="2">
    <source>
        <dbReference type="ARBA" id="ARBA00023157"/>
    </source>
</evidence>
<dbReference type="InterPro" id="IPR034088">
    <property type="entry name" value="Pla_a_1-like"/>
</dbReference>
<dbReference type="FunFam" id="1.20.140.40:FF:000002">
    <property type="entry name" value="Putative invertase inhibitor"/>
    <property type="match status" value="1"/>
</dbReference>
<dbReference type="InterPro" id="IPR035513">
    <property type="entry name" value="Invertase/methylesterase_inhib"/>
</dbReference>
<dbReference type="CDD" id="cd15795">
    <property type="entry name" value="PMEI-Pla_a_1_like"/>
    <property type="match status" value="1"/>
</dbReference>
<proteinExistence type="inferred from homology"/>
<accession>A0AAQ3WYK6</accession>
<dbReference type="NCBIfam" id="TIGR01614">
    <property type="entry name" value="PME_inhib"/>
    <property type="match status" value="1"/>
</dbReference>
<evidence type="ECO:0000256" key="1">
    <source>
        <dbReference type="ARBA" id="ARBA00022729"/>
    </source>
</evidence>